<dbReference type="CDD" id="cd07153">
    <property type="entry name" value="Fur_like"/>
    <property type="match status" value="1"/>
</dbReference>
<keyword evidence="4" id="KW-0805">Transcription regulation</keyword>
<keyword evidence="2" id="KW-0678">Repressor</keyword>
<keyword evidence="6" id="KW-0804">Transcription</keyword>
<evidence type="ECO:0000256" key="4">
    <source>
        <dbReference type="ARBA" id="ARBA00023015"/>
    </source>
</evidence>
<evidence type="ECO:0000256" key="2">
    <source>
        <dbReference type="ARBA" id="ARBA00022491"/>
    </source>
</evidence>
<gene>
    <name evidence="8" type="ORF">SAMN04489746_1230</name>
</gene>
<comment type="similarity">
    <text evidence="1">Belongs to the Fur family.</text>
</comment>
<dbReference type="InterPro" id="IPR036390">
    <property type="entry name" value="WH_DNA-bd_sf"/>
</dbReference>
<evidence type="ECO:0000256" key="3">
    <source>
        <dbReference type="ARBA" id="ARBA00022833"/>
    </source>
</evidence>
<keyword evidence="3 7" id="KW-0862">Zinc</keyword>
<evidence type="ECO:0000256" key="1">
    <source>
        <dbReference type="ARBA" id="ARBA00007957"/>
    </source>
</evidence>
<feature type="binding site" evidence="7">
    <location>
        <position position="126"/>
    </location>
    <ligand>
        <name>Zn(2+)</name>
        <dbReference type="ChEBI" id="CHEBI:29105"/>
    </ligand>
</feature>
<comment type="caution">
    <text evidence="8">The sequence shown here is derived from an EMBL/GenBank/DDBJ whole genome shotgun (WGS) entry which is preliminary data.</text>
</comment>
<feature type="binding site" evidence="7">
    <location>
        <position position="86"/>
    </location>
    <ligand>
        <name>Zn(2+)</name>
        <dbReference type="ChEBI" id="CHEBI:29105"/>
    </ligand>
</feature>
<proteinExistence type="inferred from homology"/>
<keyword evidence="7" id="KW-0479">Metal-binding</keyword>
<sequence>MSQRGSYKTRQREDILACLGDNTQRYLTVDGVYEALRATGSEIGRTTVYRNLEHLVAKQELLKAISPKGEALYRLAPEQNAAQLVCLECGRAFPLDCHMVDDFTSHIKAHHGFEIDAYKTVLYGTCPDCLSRQAHH</sequence>
<evidence type="ECO:0000313" key="8">
    <source>
        <dbReference type="EMBL" id="SEB88830.1"/>
    </source>
</evidence>
<name>A0AB38A7H9_9ACTN</name>
<keyword evidence="5" id="KW-0238">DNA-binding</keyword>
<dbReference type="InterPro" id="IPR036388">
    <property type="entry name" value="WH-like_DNA-bd_sf"/>
</dbReference>
<evidence type="ECO:0000256" key="7">
    <source>
        <dbReference type="PIRSR" id="PIRSR602481-1"/>
    </source>
</evidence>
<evidence type="ECO:0000256" key="6">
    <source>
        <dbReference type="ARBA" id="ARBA00023163"/>
    </source>
</evidence>
<dbReference type="Pfam" id="PF01475">
    <property type="entry name" value="FUR"/>
    <property type="match status" value="1"/>
</dbReference>
<dbReference type="EMBL" id="FNSH01000001">
    <property type="protein sequence ID" value="SEB88830.1"/>
    <property type="molecule type" value="Genomic_DNA"/>
</dbReference>
<dbReference type="GO" id="GO:0003700">
    <property type="term" value="F:DNA-binding transcription factor activity"/>
    <property type="evidence" value="ECO:0007669"/>
    <property type="project" value="InterPro"/>
</dbReference>
<evidence type="ECO:0000256" key="5">
    <source>
        <dbReference type="ARBA" id="ARBA00023125"/>
    </source>
</evidence>
<organism evidence="8 9">
    <name type="scientific">Atopobium minutum</name>
    <dbReference type="NCBI Taxonomy" id="1381"/>
    <lineage>
        <taxon>Bacteria</taxon>
        <taxon>Bacillati</taxon>
        <taxon>Actinomycetota</taxon>
        <taxon>Coriobacteriia</taxon>
        <taxon>Coriobacteriales</taxon>
        <taxon>Atopobiaceae</taxon>
        <taxon>Atopobium</taxon>
    </lineage>
</organism>
<dbReference type="GO" id="GO:0008270">
    <property type="term" value="F:zinc ion binding"/>
    <property type="evidence" value="ECO:0007669"/>
    <property type="project" value="TreeGrafter"/>
</dbReference>
<dbReference type="PANTHER" id="PTHR33202:SF7">
    <property type="entry name" value="FERRIC UPTAKE REGULATION PROTEIN"/>
    <property type="match status" value="1"/>
</dbReference>
<dbReference type="GO" id="GO:1900376">
    <property type="term" value="P:regulation of secondary metabolite biosynthetic process"/>
    <property type="evidence" value="ECO:0007669"/>
    <property type="project" value="TreeGrafter"/>
</dbReference>
<feature type="binding site" evidence="7">
    <location>
        <position position="89"/>
    </location>
    <ligand>
        <name>Zn(2+)</name>
        <dbReference type="ChEBI" id="CHEBI:29105"/>
    </ligand>
</feature>
<dbReference type="PANTHER" id="PTHR33202">
    <property type="entry name" value="ZINC UPTAKE REGULATION PROTEIN"/>
    <property type="match status" value="1"/>
</dbReference>
<dbReference type="SUPFAM" id="SSF46785">
    <property type="entry name" value="Winged helix' DNA-binding domain"/>
    <property type="match status" value="1"/>
</dbReference>
<dbReference type="Proteomes" id="UP000183687">
    <property type="component" value="Unassembled WGS sequence"/>
</dbReference>
<comment type="cofactor">
    <cofactor evidence="7">
        <name>Zn(2+)</name>
        <dbReference type="ChEBI" id="CHEBI:29105"/>
    </cofactor>
    <text evidence="7">Binds 1 zinc ion per subunit.</text>
</comment>
<dbReference type="AlphaFoldDB" id="A0AB38A7H9"/>
<evidence type="ECO:0000313" key="9">
    <source>
        <dbReference type="Proteomes" id="UP000183687"/>
    </source>
</evidence>
<dbReference type="InterPro" id="IPR043135">
    <property type="entry name" value="Fur_C"/>
</dbReference>
<dbReference type="GO" id="GO:0045892">
    <property type="term" value="P:negative regulation of DNA-templated transcription"/>
    <property type="evidence" value="ECO:0007669"/>
    <property type="project" value="TreeGrafter"/>
</dbReference>
<reference evidence="8 9" key="1">
    <citation type="submission" date="2016-10" db="EMBL/GenBank/DDBJ databases">
        <authorList>
            <person name="Varghese N."/>
            <person name="Submissions S."/>
        </authorList>
    </citation>
    <scope>NUCLEOTIDE SEQUENCE [LARGE SCALE GENOMIC DNA]</scope>
    <source>
        <strain evidence="8 9">DSM 20586</strain>
    </source>
</reference>
<feature type="binding site" evidence="7">
    <location>
        <position position="129"/>
    </location>
    <ligand>
        <name>Zn(2+)</name>
        <dbReference type="ChEBI" id="CHEBI:29105"/>
    </ligand>
</feature>
<protein>
    <submittedName>
        <fullName evidence="8">Fur family transcriptional regulator, ferric uptake regulator</fullName>
    </submittedName>
</protein>
<dbReference type="RefSeq" id="WP_002564103.1">
    <property type="nucleotide sequence ID" value="NZ_CALJSN010000009.1"/>
</dbReference>
<dbReference type="Gene3D" id="3.30.1490.190">
    <property type="match status" value="1"/>
</dbReference>
<dbReference type="GO" id="GO:0000976">
    <property type="term" value="F:transcription cis-regulatory region binding"/>
    <property type="evidence" value="ECO:0007669"/>
    <property type="project" value="TreeGrafter"/>
</dbReference>
<accession>A0AB38A7H9</accession>
<dbReference type="Gene3D" id="1.10.10.10">
    <property type="entry name" value="Winged helix-like DNA-binding domain superfamily/Winged helix DNA-binding domain"/>
    <property type="match status" value="1"/>
</dbReference>
<dbReference type="InterPro" id="IPR002481">
    <property type="entry name" value="FUR"/>
</dbReference>